<sequence length="219" mass="24963">MTSHDEAVESCKFAKTGDNDPVPTLVSIDTLDEQEFLNKNIFNQPGIVDSIWIGAKRGNLSTFVWDDGTGIDYDNWAEHMPSNDNKEIADLQANTVPINFIYVQLGGQKRPQELWPMYKWAEITSNYHGRFFRAEYAGLSEPFGYAQGASTKRLVSVTQENCHYEQSDYESIELIPGKESIYLLTGQRIKKDNTGLQFKISDDEIKPDNEAIRIFQRIP</sequence>
<keyword evidence="3" id="KW-1185">Reference proteome</keyword>
<dbReference type="SUPFAM" id="SSF56436">
    <property type="entry name" value="C-type lectin-like"/>
    <property type="match status" value="1"/>
</dbReference>
<dbReference type="CDD" id="cd00037">
    <property type="entry name" value="CLECT"/>
    <property type="match status" value="1"/>
</dbReference>
<feature type="domain" description="C-type lectin" evidence="1">
    <location>
        <begin position="1"/>
        <end position="87"/>
    </location>
</feature>
<dbReference type="Gene3D" id="3.10.100.10">
    <property type="entry name" value="Mannose-Binding Protein A, subunit A"/>
    <property type="match status" value="1"/>
</dbReference>
<evidence type="ECO:0000259" key="1">
    <source>
        <dbReference type="PROSITE" id="PS50041"/>
    </source>
</evidence>
<evidence type="ECO:0000313" key="2">
    <source>
        <dbReference type="EMBL" id="CAD7652111.1"/>
    </source>
</evidence>
<dbReference type="EMBL" id="CAJPVJ010005158">
    <property type="protein sequence ID" value="CAG2169298.1"/>
    <property type="molecule type" value="Genomic_DNA"/>
</dbReference>
<gene>
    <name evidence="2" type="ORF">ONB1V03_LOCUS8777</name>
</gene>
<accession>A0A7R9QNN1</accession>
<dbReference type="EMBL" id="OC919983">
    <property type="protein sequence ID" value="CAD7652111.1"/>
    <property type="molecule type" value="Genomic_DNA"/>
</dbReference>
<dbReference type="InterPro" id="IPR001304">
    <property type="entry name" value="C-type_lectin-like"/>
</dbReference>
<dbReference type="OrthoDB" id="418245at2759"/>
<protein>
    <recommendedName>
        <fullName evidence="1">C-type lectin domain-containing protein</fullName>
    </recommendedName>
</protein>
<reference evidence="2" key="1">
    <citation type="submission" date="2020-11" db="EMBL/GenBank/DDBJ databases">
        <authorList>
            <person name="Tran Van P."/>
        </authorList>
    </citation>
    <scope>NUCLEOTIDE SEQUENCE</scope>
</reference>
<dbReference type="InterPro" id="IPR016186">
    <property type="entry name" value="C-type_lectin-like/link_sf"/>
</dbReference>
<proteinExistence type="predicted"/>
<dbReference type="Proteomes" id="UP000728032">
    <property type="component" value="Unassembled WGS sequence"/>
</dbReference>
<dbReference type="PROSITE" id="PS50041">
    <property type="entry name" value="C_TYPE_LECTIN_2"/>
    <property type="match status" value="1"/>
</dbReference>
<organism evidence="2">
    <name type="scientific">Oppiella nova</name>
    <dbReference type="NCBI Taxonomy" id="334625"/>
    <lineage>
        <taxon>Eukaryota</taxon>
        <taxon>Metazoa</taxon>
        <taxon>Ecdysozoa</taxon>
        <taxon>Arthropoda</taxon>
        <taxon>Chelicerata</taxon>
        <taxon>Arachnida</taxon>
        <taxon>Acari</taxon>
        <taxon>Acariformes</taxon>
        <taxon>Sarcoptiformes</taxon>
        <taxon>Oribatida</taxon>
        <taxon>Brachypylina</taxon>
        <taxon>Oppioidea</taxon>
        <taxon>Oppiidae</taxon>
        <taxon>Oppiella</taxon>
    </lineage>
</organism>
<dbReference type="AlphaFoldDB" id="A0A7R9QNN1"/>
<name>A0A7R9QNN1_9ACAR</name>
<dbReference type="InterPro" id="IPR016187">
    <property type="entry name" value="CTDL_fold"/>
</dbReference>
<evidence type="ECO:0000313" key="3">
    <source>
        <dbReference type="Proteomes" id="UP000728032"/>
    </source>
</evidence>
<dbReference type="Pfam" id="PF00059">
    <property type="entry name" value="Lectin_C"/>
    <property type="match status" value="1"/>
</dbReference>